<evidence type="ECO:0000313" key="4">
    <source>
        <dbReference type="EMBL" id="BAD73167.1"/>
    </source>
</evidence>
<dbReference type="PROSITE" id="PS51257">
    <property type="entry name" value="PROKAR_LIPOPROTEIN"/>
    <property type="match status" value="1"/>
</dbReference>
<evidence type="ECO:0000313" key="5">
    <source>
        <dbReference type="Proteomes" id="UP000000763"/>
    </source>
</evidence>
<dbReference type="PANTHER" id="PTHR33021:SF185">
    <property type="entry name" value="EARLY NODULIN-LIKE PROTEIN 3-RELATED"/>
    <property type="match status" value="1"/>
</dbReference>
<reference evidence="5" key="2">
    <citation type="journal article" date="2008" name="Nucleic Acids Res.">
        <title>The rice annotation project database (RAP-DB): 2008 update.</title>
        <authorList>
            <consortium name="The rice annotation project (RAP)"/>
        </authorList>
    </citation>
    <scope>GENOME REANNOTATION</scope>
    <source>
        <strain evidence="5">cv. Nipponbare</strain>
    </source>
</reference>
<dbReference type="SUPFAM" id="SSF49503">
    <property type="entry name" value="Cupredoxins"/>
    <property type="match status" value="1"/>
</dbReference>
<keyword evidence="2" id="KW-0732">Signal</keyword>
<gene>
    <name evidence="4" type="ORF">P0489A05.2</name>
</gene>
<dbReference type="InterPro" id="IPR008972">
    <property type="entry name" value="Cupredoxin"/>
</dbReference>
<name>Q5QN06_ORYSJ</name>
<evidence type="ECO:0000256" key="1">
    <source>
        <dbReference type="SAM" id="MobiDB-lite"/>
    </source>
</evidence>
<feature type="domain" description="Phytocyanin" evidence="3">
    <location>
        <begin position="31"/>
        <end position="175"/>
    </location>
</feature>
<dbReference type="Gene3D" id="2.60.40.420">
    <property type="entry name" value="Cupredoxins - blue copper proteins"/>
    <property type="match status" value="1"/>
</dbReference>
<reference evidence="5" key="1">
    <citation type="journal article" date="2005" name="Nature">
        <title>The map-based sequence of the rice genome.</title>
        <authorList>
            <consortium name="International rice genome sequencing project (IRGSP)"/>
            <person name="Matsumoto T."/>
            <person name="Wu J."/>
            <person name="Kanamori H."/>
            <person name="Katayose Y."/>
            <person name="Fujisawa M."/>
            <person name="Namiki N."/>
            <person name="Mizuno H."/>
            <person name="Yamamoto K."/>
            <person name="Antonio B.A."/>
            <person name="Baba T."/>
            <person name="Sakata K."/>
            <person name="Nagamura Y."/>
            <person name="Aoki H."/>
            <person name="Arikawa K."/>
            <person name="Arita K."/>
            <person name="Bito T."/>
            <person name="Chiden Y."/>
            <person name="Fujitsuka N."/>
            <person name="Fukunaka R."/>
            <person name="Hamada M."/>
            <person name="Harada C."/>
            <person name="Hayashi A."/>
            <person name="Hijishita S."/>
            <person name="Honda M."/>
            <person name="Hosokawa S."/>
            <person name="Ichikawa Y."/>
            <person name="Idonuma A."/>
            <person name="Iijima M."/>
            <person name="Ikeda M."/>
            <person name="Ikeno M."/>
            <person name="Ito K."/>
            <person name="Ito S."/>
            <person name="Ito T."/>
            <person name="Ito Y."/>
            <person name="Ito Y."/>
            <person name="Iwabuchi A."/>
            <person name="Kamiya K."/>
            <person name="Karasawa W."/>
            <person name="Kurita K."/>
            <person name="Katagiri S."/>
            <person name="Kikuta A."/>
            <person name="Kobayashi H."/>
            <person name="Kobayashi N."/>
            <person name="Machita K."/>
            <person name="Maehara T."/>
            <person name="Masukawa M."/>
            <person name="Mizubayashi T."/>
            <person name="Mukai Y."/>
            <person name="Nagasaki H."/>
            <person name="Nagata Y."/>
            <person name="Naito S."/>
            <person name="Nakashima M."/>
            <person name="Nakama Y."/>
            <person name="Nakamichi Y."/>
            <person name="Nakamura M."/>
            <person name="Meguro A."/>
            <person name="Negishi M."/>
            <person name="Ohta I."/>
            <person name="Ohta T."/>
            <person name="Okamoto M."/>
            <person name="Ono N."/>
            <person name="Saji S."/>
            <person name="Sakaguchi M."/>
            <person name="Sakai K."/>
            <person name="Shibata M."/>
            <person name="Shimokawa T."/>
            <person name="Song J."/>
            <person name="Takazaki Y."/>
            <person name="Terasawa K."/>
            <person name="Tsugane M."/>
            <person name="Tsuji K."/>
            <person name="Ueda S."/>
            <person name="Waki K."/>
            <person name="Yamagata H."/>
            <person name="Yamamoto M."/>
            <person name="Yamamoto S."/>
            <person name="Yamane H."/>
            <person name="Yoshiki S."/>
            <person name="Yoshihara R."/>
            <person name="Yukawa K."/>
            <person name="Zhong H."/>
            <person name="Yano M."/>
            <person name="Yuan Q."/>
            <person name="Ouyang S."/>
            <person name="Liu J."/>
            <person name="Jones K.M."/>
            <person name="Gansberger K."/>
            <person name="Moffat K."/>
            <person name="Hill J."/>
            <person name="Bera J."/>
            <person name="Fadrosh D."/>
            <person name="Jin S."/>
            <person name="Johri S."/>
            <person name="Kim M."/>
            <person name="Overton L."/>
            <person name="Reardon M."/>
            <person name="Tsitrin T."/>
            <person name="Vuong H."/>
            <person name="Weaver B."/>
            <person name="Ciecko A."/>
            <person name="Tallon L."/>
            <person name="Jackson J."/>
            <person name="Pai G."/>
            <person name="Aken S.V."/>
            <person name="Utterback T."/>
            <person name="Reidmuller S."/>
            <person name="Feldblyum T."/>
            <person name="Hsiao J."/>
            <person name="Zismann V."/>
            <person name="Iobst S."/>
            <person name="de Vazeille A.R."/>
            <person name="Buell C.R."/>
            <person name="Ying K."/>
            <person name="Li Y."/>
            <person name="Lu T."/>
            <person name="Huang Y."/>
            <person name="Zhao Q."/>
            <person name="Feng Q."/>
            <person name="Zhang L."/>
            <person name="Zhu J."/>
            <person name="Weng Q."/>
            <person name="Mu J."/>
            <person name="Lu Y."/>
            <person name="Fan D."/>
            <person name="Liu Y."/>
            <person name="Guan J."/>
            <person name="Zhang Y."/>
            <person name="Yu S."/>
            <person name="Liu X."/>
            <person name="Zhang Y."/>
            <person name="Hong G."/>
            <person name="Han B."/>
            <person name="Choisne N."/>
            <person name="Demange N."/>
            <person name="Orjeda G."/>
            <person name="Samain S."/>
            <person name="Cattolico L."/>
            <person name="Pelletier E."/>
            <person name="Couloux A."/>
            <person name="Segurens B."/>
            <person name="Wincker P."/>
            <person name="D'Hont A."/>
            <person name="Scarpelli C."/>
            <person name="Weissenbach J."/>
            <person name="Salanoubat M."/>
            <person name="Quetier F."/>
            <person name="Yu Y."/>
            <person name="Kim H.R."/>
            <person name="Rambo T."/>
            <person name="Currie J."/>
            <person name="Collura K."/>
            <person name="Luo M."/>
            <person name="Yang T."/>
            <person name="Ammiraju J.S.S."/>
            <person name="Engler F."/>
            <person name="Soderlund C."/>
            <person name="Wing R.A."/>
            <person name="Palmer L.E."/>
            <person name="de la Bastide M."/>
            <person name="Spiegel L."/>
            <person name="Nascimento L."/>
            <person name="Zutavern T."/>
            <person name="O'Shaughnessy A."/>
            <person name="Dike S."/>
            <person name="Dedhia N."/>
            <person name="Preston R."/>
            <person name="Balija V."/>
            <person name="McCombie W.R."/>
            <person name="Chow T."/>
            <person name="Chen H."/>
            <person name="Chung M."/>
            <person name="Chen C."/>
            <person name="Shaw J."/>
            <person name="Wu H."/>
            <person name="Hsiao K."/>
            <person name="Chao Y."/>
            <person name="Chu M."/>
            <person name="Cheng C."/>
            <person name="Hour A."/>
            <person name="Lee P."/>
            <person name="Lin S."/>
            <person name="Lin Y."/>
            <person name="Liou J."/>
            <person name="Liu S."/>
            <person name="Hsing Y."/>
            <person name="Raghuvanshi S."/>
            <person name="Mohanty A."/>
            <person name="Bharti A.K."/>
            <person name="Gaur A."/>
            <person name="Gupta V."/>
            <person name="Kumar D."/>
            <person name="Ravi V."/>
            <person name="Vij S."/>
            <person name="Kapur A."/>
            <person name="Khurana P."/>
            <person name="Khurana P."/>
            <person name="Khurana J.P."/>
            <person name="Tyagi A.K."/>
            <person name="Gaikwad K."/>
            <person name="Singh A."/>
            <person name="Dalal V."/>
            <person name="Srivastava S."/>
            <person name="Dixit A."/>
            <person name="Pal A.K."/>
            <person name="Ghazi I.A."/>
            <person name="Yadav M."/>
            <person name="Pandit A."/>
            <person name="Bhargava A."/>
            <person name="Sureshbabu K."/>
            <person name="Batra K."/>
            <person name="Sharma T.R."/>
            <person name="Mohapatra T."/>
            <person name="Singh N.K."/>
            <person name="Messing J."/>
            <person name="Nelson A.B."/>
            <person name="Fuks G."/>
            <person name="Kavchok S."/>
            <person name="Keizer G."/>
            <person name="Linton E."/>
            <person name="Llaca V."/>
            <person name="Song R."/>
            <person name="Tanyolac B."/>
            <person name="Young S."/>
            <person name="Ho-Il K."/>
            <person name="Hahn J.H."/>
            <person name="Sangsakoo G."/>
            <person name="Vanavichit A."/>
            <person name="de Mattos Luiz.A.T."/>
            <person name="Zimmer P.D."/>
            <person name="Malone G."/>
            <person name="Dellagostin O."/>
            <person name="de Oliveira A.C."/>
            <person name="Bevan M."/>
            <person name="Bancroft I."/>
            <person name="Minx P."/>
            <person name="Cordum H."/>
            <person name="Wilson R."/>
            <person name="Cheng Z."/>
            <person name="Jin W."/>
            <person name="Jiang J."/>
            <person name="Leong S.A."/>
            <person name="Iwama H."/>
            <person name="Gojobori T."/>
            <person name="Itoh T."/>
            <person name="Niimura Y."/>
            <person name="Fujii Y."/>
            <person name="Habara T."/>
            <person name="Sakai H."/>
            <person name="Sato Y."/>
            <person name="Wilson G."/>
            <person name="Kumar K."/>
            <person name="McCouch S."/>
            <person name="Juretic N."/>
            <person name="Hoen D."/>
            <person name="Wright S."/>
            <person name="Bruskiewich R."/>
            <person name="Bureau T."/>
            <person name="Miyao A."/>
            <person name="Hirochika H."/>
            <person name="Nishikawa T."/>
            <person name="Kadowaki K."/>
            <person name="Sugiura M."/>
            <person name="Burr B."/>
            <person name="Sasaki T."/>
        </authorList>
    </citation>
    <scope>NUCLEOTIDE SEQUENCE [LARGE SCALE GENOMIC DNA]</scope>
    <source>
        <strain evidence="5">cv. Nipponbare</strain>
    </source>
</reference>
<dbReference type="AlphaFoldDB" id="Q5QN06"/>
<dbReference type="Proteomes" id="UP000000763">
    <property type="component" value="Chromosome 1"/>
</dbReference>
<feature type="chain" id="PRO_5035306634" evidence="2">
    <location>
        <begin position="31"/>
        <end position="298"/>
    </location>
</feature>
<accession>Q5QN06</accession>
<dbReference type="InterPro" id="IPR039391">
    <property type="entry name" value="Phytocyanin-like"/>
</dbReference>
<dbReference type="PROSITE" id="PS51485">
    <property type="entry name" value="PHYTOCYANIN"/>
    <property type="match status" value="1"/>
</dbReference>
<dbReference type="PANTHER" id="PTHR33021">
    <property type="entry name" value="BLUE COPPER PROTEIN"/>
    <property type="match status" value="1"/>
</dbReference>
<evidence type="ECO:0000256" key="2">
    <source>
        <dbReference type="SAM" id="SignalP"/>
    </source>
</evidence>
<organism evidence="4 5">
    <name type="scientific">Oryza sativa subsp. japonica</name>
    <name type="common">Rice</name>
    <dbReference type="NCBI Taxonomy" id="39947"/>
    <lineage>
        <taxon>Eukaryota</taxon>
        <taxon>Viridiplantae</taxon>
        <taxon>Streptophyta</taxon>
        <taxon>Embryophyta</taxon>
        <taxon>Tracheophyta</taxon>
        <taxon>Spermatophyta</taxon>
        <taxon>Magnoliopsida</taxon>
        <taxon>Liliopsida</taxon>
        <taxon>Poales</taxon>
        <taxon>Poaceae</taxon>
        <taxon>BOP clade</taxon>
        <taxon>Oryzoideae</taxon>
        <taxon>Oryzeae</taxon>
        <taxon>Oryzinae</taxon>
        <taxon>Oryza</taxon>
        <taxon>Oryza sativa</taxon>
    </lineage>
</organism>
<feature type="signal peptide" evidence="2">
    <location>
        <begin position="1"/>
        <end position="30"/>
    </location>
</feature>
<sequence>MTRRVAGVAAAAAAVAAAVVVLAAASCCEARDFYVGGRDGWTTNPAEPYNRWAERNRFQVNDRLGTYADSPEYSGDRSRRRRACSFVCSCRSTLSEFFVKFGAFTVIAVFRYNKEDSVVVVSQGHYDGCNATDPLLRDAGGDSTFVFDSSGPFFFISGDPARCQAGERLIVVVLAVRGNATATPTTPSPPPPPTVPAAPTPRPSPPPPAAGTNGTARAPSPPVPAPAPAGSPPPPPPPPAGGNFTAPSPAGGMNFTAPAPGTNGTAAPPPRPSSAPSVRGGALLMLLVVATAGAMALV</sequence>
<dbReference type="EMBL" id="AP003105">
    <property type="protein sequence ID" value="BAD73167.1"/>
    <property type="molecule type" value="Genomic_DNA"/>
</dbReference>
<evidence type="ECO:0000259" key="3">
    <source>
        <dbReference type="PROSITE" id="PS51485"/>
    </source>
</evidence>
<dbReference type="GO" id="GO:0009055">
    <property type="term" value="F:electron transfer activity"/>
    <property type="evidence" value="ECO:0007669"/>
    <property type="project" value="InterPro"/>
</dbReference>
<protein>
    <submittedName>
        <fullName evidence="4">Phytocyanin protein-like</fullName>
    </submittedName>
</protein>
<feature type="compositionally biased region" description="Pro residues" evidence="1">
    <location>
        <begin position="186"/>
        <end position="209"/>
    </location>
</feature>
<feature type="compositionally biased region" description="Low complexity" evidence="1">
    <location>
        <begin position="256"/>
        <end position="266"/>
    </location>
</feature>
<proteinExistence type="predicted"/>
<dbReference type="InterPro" id="IPR003245">
    <property type="entry name" value="Phytocyanin_dom"/>
</dbReference>
<feature type="compositionally biased region" description="Pro residues" evidence="1">
    <location>
        <begin position="219"/>
        <end position="240"/>
    </location>
</feature>
<feature type="region of interest" description="Disordered" evidence="1">
    <location>
        <begin position="181"/>
        <end position="277"/>
    </location>
</feature>
<dbReference type="Pfam" id="PF02298">
    <property type="entry name" value="Cu_bind_like"/>
    <property type="match status" value="1"/>
</dbReference>